<sequence length="126" mass="13431">MIPPQRILVTGTSDVDPRLVRDALTDAWHDLTMIYGPAVRMVVMHGDEAAGAVAVARDWAAEHGVSEEPHAGGGIYRHGAPVARVPAMLEHADMCLAFIGPDDRPAQATARLARRAGIPVRYCGTA</sequence>
<proteinExistence type="predicted"/>
<dbReference type="Proteomes" id="UP001518976">
    <property type="component" value="Unassembled WGS sequence"/>
</dbReference>
<evidence type="ECO:0000313" key="2">
    <source>
        <dbReference type="Proteomes" id="UP001518976"/>
    </source>
</evidence>
<organism evidence="1 2">
    <name type="scientific">Streptomyces spirodelae</name>
    <dbReference type="NCBI Taxonomy" id="2812904"/>
    <lineage>
        <taxon>Bacteria</taxon>
        <taxon>Bacillati</taxon>
        <taxon>Actinomycetota</taxon>
        <taxon>Actinomycetes</taxon>
        <taxon>Kitasatosporales</taxon>
        <taxon>Streptomycetaceae</taxon>
        <taxon>Streptomyces</taxon>
    </lineage>
</organism>
<protein>
    <submittedName>
        <fullName evidence="1">DUF2493 domain-containing protein</fullName>
    </submittedName>
</protein>
<gene>
    <name evidence="1" type="ORF">JW592_31345</name>
</gene>
<name>A0ABS3X3G5_9ACTN</name>
<accession>A0ABS3X3G5</accession>
<evidence type="ECO:0000313" key="1">
    <source>
        <dbReference type="EMBL" id="MBO8189910.1"/>
    </source>
</evidence>
<reference evidence="1 2" key="1">
    <citation type="submission" date="2021-02" db="EMBL/GenBank/DDBJ databases">
        <title>Streptomyces spirodelae sp. nov., isolated from duckweed.</title>
        <authorList>
            <person name="Saimee Y."/>
            <person name="Duangmal K."/>
        </authorList>
    </citation>
    <scope>NUCLEOTIDE SEQUENCE [LARGE SCALE GENOMIC DNA]</scope>
    <source>
        <strain evidence="1 2">DW4-2</strain>
    </source>
</reference>
<keyword evidence="2" id="KW-1185">Reference proteome</keyword>
<dbReference type="EMBL" id="JAFFZN010000045">
    <property type="protein sequence ID" value="MBO8189910.1"/>
    <property type="molecule type" value="Genomic_DNA"/>
</dbReference>
<comment type="caution">
    <text evidence="1">The sequence shown here is derived from an EMBL/GenBank/DDBJ whole genome shotgun (WGS) entry which is preliminary data.</text>
</comment>